<organism evidence="8 9">
    <name type="scientific">Pelagibacterium flavum</name>
    <dbReference type="NCBI Taxonomy" id="2984530"/>
    <lineage>
        <taxon>Bacteria</taxon>
        <taxon>Pseudomonadati</taxon>
        <taxon>Pseudomonadota</taxon>
        <taxon>Alphaproteobacteria</taxon>
        <taxon>Hyphomicrobiales</taxon>
        <taxon>Devosiaceae</taxon>
        <taxon>Pelagibacterium</taxon>
    </lineage>
</organism>
<dbReference type="Proteomes" id="UP001163882">
    <property type="component" value="Chromosome"/>
</dbReference>
<evidence type="ECO:0000256" key="2">
    <source>
        <dbReference type="ARBA" id="ARBA00022475"/>
    </source>
</evidence>
<keyword evidence="4 6" id="KW-1133">Transmembrane helix</keyword>
<feature type="transmembrane region" description="Helical" evidence="6">
    <location>
        <begin position="287"/>
        <end position="307"/>
    </location>
</feature>
<protein>
    <submittedName>
        <fullName evidence="8">MFS transporter</fullName>
    </submittedName>
</protein>
<evidence type="ECO:0000256" key="3">
    <source>
        <dbReference type="ARBA" id="ARBA00022692"/>
    </source>
</evidence>
<keyword evidence="3 6" id="KW-0812">Transmembrane</keyword>
<dbReference type="PANTHER" id="PTHR23513">
    <property type="entry name" value="INTEGRAL MEMBRANE EFFLUX PROTEIN-RELATED"/>
    <property type="match status" value="1"/>
</dbReference>
<accession>A0ABY6IQB6</accession>
<evidence type="ECO:0000256" key="5">
    <source>
        <dbReference type="ARBA" id="ARBA00023136"/>
    </source>
</evidence>
<feature type="transmembrane region" description="Helical" evidence="6">
    <location>
        <begin position="39"/>
        <end position="60"/>
    </location>
</feature>
<comment type="subcellular location">
    <subcellularLocation>
        <location evidence="1">Cell membrane</location>
        <topology evidence="1">Multi-pass membrane protein</topology>
    </subcellularLocation>
</comment>
<evidence type="ECO:0000256" key="4">
    <source>
        <dbReference type="ARBA" id="ARBA00022989"/>
    </source>
</evidence>
<evidence type="ECO:0000259" key="7">
    <source>
        <dbReference type="PROSITE" id="PS50850"/>
    </source>
</evidence>
<dbReference type="PROSITE" id="PS50850">
    <property type="entry name" value="MFS"/>
    <property type="match status" value="1"/>
</dbReference>
<feature type="transmembrane region" description="Helical" evidence="6">
    <location>
        <begin position="72"/>
        <end position="93"/>
    </location>
</feature>
<dbReference type="CDD" id="cd06173">
    <property type="entry name" value="MFS_MefA_like"/>
    <property type="match status" value="1"/>
</dbReference>
<evidence type="ECO:0000256" key="6">
    <source>
        <dbReference type="SAM" id="Phobius"/>
    </source>
</evidence>
<evidence type="ECO:0000256" key="1">
    <source>
        <dbReference type="ARBA" id="ARBA00004651"/>
    </source>
</evidence>
<dbReference type="RefSeq" id="WP_264226404.1">
    <property type="nucleotide sequence ID" value="NZ_CP107716.1"/>
</dbReference>
<evidence type="ECO:0000313" key="9">
    <source>
        <dbReference type="Proteomes" id="UP001163882"/>
    </source>
</evidence>
<feature type="transmembrane region" description="Helical" evidence="6">
    <location>
        <begin position="313"/>
        <end position="337"/>
    </location>
</feature>
<sequence>MSGRGDFFALVVAQTFSISGTRLSVIAIPWLVLSITGDPVLTGLVVFAEMAPYVLAKALGGPLIDRVGPRRVSVLGDFFGLFAVGAIPLLAAFDLLSVPLLFPLVALVGLLQGPADAAKHALVPLVARRGKLPLERVTGVVGTIERLASTVGAGAAGALVALVGPAMALSFNAVTLGFAAAILLLGVRPGTREIPEATEPKPETSYGSELKEGFAFLRGDVVLVGIAVMVAVTNLLDQAYAAVLVPVWAQNSGRGAETLGLVFAVMSGFSVLGAMVATALGEKMPRLPVYVGAFMIISLPRFAVFAFDAPLMGILATLALAGFASGFLNPIISAVILERIPEKLIGRVSSLVTASAWAFMPFGGIFGGALIAGLGLSAAFFVAGVCYLAMTLMPLVFKGFRGFSERPLEAGRARAI</sequence>
<dbReference type="SUPFAM" id="SSF103473">
    <property type="entry name" value="MFS general substrate transporter"/>
    <property type="match status" value="1"/>
</dbReference>
<name>A0ABY6IQB6_9HYPH</name>
<dbReference type="Gene3D" id="1.20.1250.20">
    <property type="entry name" value="MFS general substrate transporter like domains"/>
    <property type="match status" value="1"/>
</dbReference>
<gene>
    <name evidence="8" type="ORF">OF122_03190</name>
</gene>
<keyword evidence="2" id="KW-1003">Cell membrane</keyword>
<feature type="transmembrane region" description="Helical" evidence="6">
    <location>
        <begin position="349"/>
        <end position="372"/>
    </location>
</feature>
<feature type="transmembrane region" description="Helical" evidence="6">
    <location>
        <begin position="261"/>
        <end position="280"/>
    </location>
</feature>
<dbReference type="PANTHER" id="PTHR23513:SF6">
    <property type="entry name" value="MAJOR FACILITATOR SUPERFAMILY ASSOCIATED DOMAIN-CONTAINING PROTEIN"/>
    <property type="match status" value="1"/>
</dbReference>
<feature type="transmembrane region" description="Helical" evidence="6">
    <location>
        <begin position="378"/>
        <end position="397"/>
    </location>
</feature>
<reference evidence="8" key="1">
    <citation type="submission" date="2022-10" db="EMBL/GenBank/DDBJ databases">
        <title>YIM 151497 complete genome.</title>
        <authorList>
            <person name="Chen X."/>
        </authorList>
    </citation>
    <scope>NUCLEOTIDE SEQUENCE</scope>
    <source>
        <strain evidence="8">YIM 151497</strain>
    </source>
</reference>
<proteinExistence type="predicted"/>
<evidence type="ECO:0000313" key="8">
    <source>
        <dbReference type="EMBL" id="UYQ72798.1"/>
    </source>
</evidence>
<dbReference type="InterPro" id="IPR036259">
    <property type="entry name" value="MFS_trans_sf"/>
</dbReference>
<feature type="transmembrane region" description="Helical" evidence="6">
    <location>
        <begin position="7"/>
        <end position="33"/>
    </location>
</feature>
<feature type="transmembrane region" description="Helical" evidence="6">
    <location>
        <begin position="221"/>
        <end position="249"/>
    </location>
</feature>
<feature type="domain" description="Major facilitator superfamily (MFS) profile" evidence="7">
    <location>
        <begin position="1"/>
        <end position="402"/>
    </location>
</feature>
<dbReference type="InterPro" id="IPR020846">
    <property type="entry name" value="MFS_dom"/>
</dbReference>
<dbReference type="Pfam" id="PF07690">
    <property type="entry name" value="MFS_1"/>
    <property type="match status" value="1"/>
</dbReference>
<dbReference type="EMBL" id="CP107716">
    <property type="protein sequence ID" value="UYQ72798.1"/>
    <property type="molecule type" value="Genomic_DNA"/>
</dbReference>
<feature type="transmembrane region" description="Helical" evidence="6">
    <location>
        <begin position="169"/>
        <end position="187"/>
    </location>
</feature>
<keyword evidence="5 6" id="KW-0472">Membrane</keyword>
<keyword evidence="9" id="KW-1185">Reference proteome</keyword>
<dbReference type="InterPro" id="IPR011701">
    <property type="entry name" value="MFS"/>
</dbReference>